<dbReference type="Proteomes" id="UP000613177">
    <property type="component" value="Unassembled WGS sequence"/>
</dbReference>
<feature type="region of interest" description="Disordered" evidence="1">
    <location>
        <begin position="1"/>
        <end position="23"/>
    </location>
</feature>
<comment type="caution">
    <text evidence="2">The sequence shown here is derived from an EMBL/GenBank/DDBJ whole genome shotgun (WGS) entry which is preliminary data.</text>
</comment>
<dbReference type="EMBL" id="JAEPRE010000195">
    <property type="protein sequence ID" value="KAG2230545.1"/>
    <property type="molecule type" value="Genomic_DNA"/>
</dbReference>
<gene>
    <name evidence="2" type="ORF">INT48_009885</name>
</gene>
<evidence type="ECO:0000313" key="2">
    <source>
        <dbReference type="EMBL" id="KAG2230545.1"/>
    </source>
</evidence>
<dbReference type="PANTHER" id="PTHR46603:SF1">
    <property type="entry name" value="ABSCISSION_NOCUT CHECKPOINT REGULATOR"/>
    <property type="match status" value="1"/>
</dbReference>
<accession>A0A8H7SIS6</accession>
<dbReference type="PANTHER" id="PTHR46603">
    <property type="entry name" value="ABSCISSION/NOCUT CHECKPOINT REGULATOR"/>
    <property type="match status" value="1"/>
</dbReference>
<organism evidence="2 3">
    <name type="scientific">Thamnidium elegans</name>
    <dbReference type="NCBI Taxonomy" id="101142"/>
    <lineage>
        <taxon>Eukaryota</taxon>
        <taxon>Fungi</taxon>
        <taxon>Fungi incertae sedis</taxon>
        <taxon>Mucoromycota</taxon>
        <taxon>Mucoromycotina</taxon>
        <taxon>Mucoromycetes</taxon>
        <taxon>Mucorales</taxon>
        <taxon>Mucorineae</taxon>
        <taxon>Mucoraceae</taxon>
        <taxon>Thamnidium</taxon>
    </lineage>
</organism>
<dbReference type="SUPFAM" id="SSF57845">
    <property type="entry name" value="B-box zinc-binding domain"/>
    <property type="match status" value="1"/>
</dbReference>
<name>A0A8H7SIS6_9FUNG</name>
<evidence type="ECO:0000313" key="3">
    <source>
        <dbReference type="Proteomes" id="UP000613177"/>
    </source>
</evidence>
<dbReference type="Pfam" id="PF22586">
    <property type="entry name" value="ANCHR-like_BBOX"/>
    <property type="match status" value="1"/>
</dbReference>
<reference evidence="2" key="1">
    <citation type="submission" date="2021-01" db="EMBL/GenBank/DDBJ databases">
        <title>Metabolic potential, ecology and presence of endohyphal bacteria is reflected in genomic diversity of Mucoromycotina.</title>
        <authorList>
            <person name="Muszewska A."/>
            <person name="Okrasinska A."/>
            <person name="Steczkiewicz K."/>
            <person name="Drgas O."/>
            <person name="Orlowska M."/>
            <person name="Perlinska-Lenart U."/>
            <person name="Aleksandrzak-Piekarczyk T."/>
            <person name="Szatraj K."/>
            <person name="Zielenkiewicz U."/>
            <person name="Pilsyk S."/>
            <person name="Malc E."/>
            <person name="Mieczkowski P."/>
            <person name="Kruszewska J.S."/>
            <person name="Biernat P."/>
            <person name="Pawlowska J."/>
        </authorList>
    </citation>
    <scope>NUCLEOTIDE SEQUENCE</scope>
    <source>
        <strain evidence="2">WA0000018081</strain>
    </source>
</reference>
<feature type="compositionally biased region" description="Polar residues" evidence="1">
    <location>
        <begin position="1"/>
        <end position="21"/>
    </location>
</feature>
<sequence length="232" mass="27185">MSFNKKNFTDRVNNLSNTNPQTDEELVNRFQTIFSTQPIASQNNYHIPADAYNDDIDREIEKMLEESDQEEDAIDNYIYGVLGDTQQQQKMDEFQTLFLGSNQQQPTEETDDLIRKLQHENALDQKYEHFTKSRDDDMQKRYEALRSEPVLFTSSSSNSADKPRGSVPKPLQQEELHDEMDDWCCICNDDATIECEGCEDDNKYCNECFFHTHQSESAEYEATKHKSKRYQK</sequence>
<evidence type="ECO:0000256" key="1">
    <source>
        <dbReference type="SAM" id="MobiDB-lite"/>
    </source>
</evidence>
<proteinExistence type="predicted"/>
<feature type="region of interest" description="Disordered" evidence="1">
    <location>
        <begin position="148"/>
        <end position="170"/>
    </location>
</feature>
<protein>
    <submittedName>
        <fullName evidence="2">Uncharacterized protein</fullName>
    </submittedName>
</protein>
<dbReference type="AlphaFoldDB" id="A0A8H7SIS6"/>
<keyword evidence="3" id="KW-1185">Reference proteome</keyword>